<comment type="caution">
    <text evidence="2">The sequence shown here is derived from an EMBL/GenBank/DDBJ whole genome shotgun (WGS) entry which is preliminary data.</text>
</comment>
<protein>
    <submittedName>
        <fullName evidence="2">Uncharacterized protein</fullName>
    </submittedName>
</protein>
<accession>A0A2S6ZCY1</accession>
<proteinExistence type="predicted"/>
<keyword evidence="3" id="KW-1185">Reference proteome</keyword>
<gene>
    <name evidence="2" type="ORF">XthCFBP4691_13970</name>
</gene>
<reference evidence="2 3" key="1">
    <citation type="submission" date="2016-08" db="EMBL/GenBank/DDBJ databases">
        <title>Evolution of the type three secretion system and type three effector repertoires in Xanthomonas.</title>
        <authorList>
            <person name="Merda D."/>
            <person name="Briand M."/>
            <person name="Bosis E."/>
            <person name="Rousseau C."/>
            <person name="Portier P."/>
            <person name="Jacques M.-A."/>
            <person name="Fischer-Le Saux M."/>
        </authorList>
    </citation>
    <scope>NUCLEOTIDE SEQUENCE [LARGE SCALE GENOMIC DNA]</scope>
    <source>
        <strain evidence="2 3">CFBP 4691</strain>
    </source>
</reference>
<dbReference type="AlphaFoldDB" id="A0A2S6ZCY1"/>
<evidence type="ECO:0000313" key="3">
    <source>
        <dbReference type="Proteomes" id="UP000239898"/>
    </source>
</evidence>
<organism evidence="2 3">
    <name type="scientific">Xanthomonas theicola</name>
    <dbReference type="NCBI Taxonomy" id="56464"/>
    <lineage>
        <taxon>Bacteria</taxon>
        <taxon>Pseudomonadati</taxon>
        <taxon>Pseudomonadota</taxon>
        <taxon>Gammaproteobacteria</taxon>
        <taxon>Lysobacterales</taxon>
        <taxon>Lysobacteraceae</taxon>
        <taxon>Xanthomonas</taxon>
    </lineage>
</organism>
<evidence type="ECO:0000313" key="2">
    <source>
        <dbReference type="EMBL" id="PPT89183.1"/>
    </source>
</evidence>
<feature type="region of interest" description="Disordered" evidence="1">
    <location>
        <begin position="51"/>
        <end position="72"/>
    </location>
</feature>
<evidence type="ECO:0000256" key="1">
    <source>
        <dbReference type="SAM" id="MobiDB-lite"/>
    </source>
</evidence>
<sequence>MLAATLLAVAPLHAQDSTETRLREALRETSARLRKAEADLVQQQLATAAAERERDALRAAPSPRATDADPGRAAALQRQIELLRRERDAALAQQHAQQQVQARTAQAAAQQEQARAALDAELRQQRVRTAQCASGSQALYASARELAALYRDPAFVRFVRSHGRELFGMARVTRENRVRALEDRLAEHYAQTQACAGAIAATATTTNTQDPRR</sequence>
<dbReference type="Proteomes" id="UP000239898">
    <property type="component" value="Unassembled WGS sequence"/>
</dbReference>
<name>A0A2S6ZCY1_9XANT</name>
<dbReference type="EMBL" id="MIGX01000073">
    <property type="protein sequence ID" value="PPT89183.1"/>
    <property type="molecule type" value="Genomic_DNA"/>
</dbReference>